<dbReference type="Proteomes" id="UP000823597">
    <property type="component" value="Unassembled WGS sequence"/>
</dbReference>
<evidence type="ECO:0000313" key="6">
    <source>
        <dbReference type="Proteomes" id="UP000823597"/>
    </source>
</evidence>
<comment type="caution">
    <text evidence="5">The sequence shown here is derived from an EMBL/GenBank/DDBJ whole genome shotgun (WGS) entry which is preliminary data.</text>
</comment>
<accession>A0A9D9NAG0</accession>
<comment type="similarity">
    <text evidence="1">Belongs to the BlaI transcriptional regulatory family.</text>
</comment>
<dbReference type="Gene3D" id="1.10.10.10">
    <property type="entry name" value="Winged helix-like DNA-binding domain superfamily/Winged helix DNA-binding domain"/>
    <property type="match status" value="1"/>
</dbReference>
<dbReference type="EMBL" id="JADIME010000084">
    <property type="protein sequence ID" value="MBO8465935.1"/>
    <property type="molecule type" value="Genomic_DNA"/>
</dbReference>
<dbReference type="InterPro" id="IPR005650">
    <property type="entry name" value="BlaI_family"/>
</dbReference>
<dbReference type="GO" id="GO:0045892">
    <property type="term" value="P:negative regulation of DNA-templated transcription"/>
    <property type="evidence" value="ECO:0007669"/>
    <property type="project" value="InterPro"/>
</dbReference>
<reference evidence="5" key="1">
    <citation type="submission" date="2020-10" db="EMBL/GenBank/DDBJ databases">
        <authorList>
            <person name="Gilroy R."/>
        </authorList>
    </citation>
    <scope>NUCLEOTIDE SEQUENCE</scope>
    <source>
        <strain evidence="5">10037</strain>
    </source>
</reference>
<gene>
    <name evidence="5" type="ORF">IAB93_08080</name>
</gene>
<dbReference type="PIRSF" id="PIRSF019455">
    <property type="entry name" value="CopR_AtkY"/>
    <property type="match status" value="1"/>
</dbReference>
<proteinExistence type="inferred from homology"/>
<dbReference type="InterPro" id="IPR036388">
    <property type="entry name" value="WH-like_DNA-bd_sf"/>
</dbReference>
<dbReference type="SUPFAM" id="SSF46785">
    <property type="entry name" value="Winged helix' DNA-binding domain"/>
    <property type="match status" value="1"/>
</dbReference>
<keyword evidence="3" id="KW-0238">DNA-binding</keyword>
<name>A0A9D9NAG0_9BACT</name>
<evidence type="ECO:0000313" key="5">
    <source>
        <dbReference type="EMBL" id="MBO8465935.1"/>
    </source>
</evidence>
<evidence type="ECO:0000256" key="2">
    <source>
        <dbReference type="ARBA" id="ARBA00023015"/>
    </source>
</evidence>
<keyword evidence="4" id="KW-0804">Transcription</keyword>
<organism evidence="5 6">
    <name type="scientific">Candidatus Merdivivens pullistercoris</name>
    <dbReference type="NCBI Taxonomy" id="2840873"/>
    <lineage>
        <taxon>Bacteria</taxon>
        <taxon>Pseudomonadati</taxon>
        <taxon>Bacteroidota</taxon>
        <taxon>Bacteroidia</taxon>
        <taxon>Bacteroidales</taxon>
        <taxon>Muribaculaceae</taxon>
        <taxon>Muribaculaceae incertae sedis</taxon>
        <taxon>Candidatus Merdivivens</taxon>
    </lineage>
</organism>
<sequence length="125" mass="14489">MKRLTKRENEIMNLFWDKGAMFVRELQSLYPEPHPHINTLSTMVRILESNGFLSHKAYGNTYQYYPVISREEYGRNSLSGIISNYLGNSYLNAVSELVREEKITVEELKALISEIEKTDSGHESE</sequence>
<dbReference type="GO" id="GO:0003677">
    <property type="term" value="F:DNA binding"/>
    <property type="evidence" value="ECO:0007669"/>
    <property type="project" value="UniProtKB-KW"/>
</dbReference>
<evidence type="ECO:0000256" key="1">
    <source>
        <dbReference type="ARBA" id="ARBA00011046"/>
    </source>
</evidence>
<evidence type="ECO:0000256" key="3">
    <source>
        <dbReference type="ARBA" id="ARBA00023125"/>
    </source>
</evidence>
<dbReference type="InterPro" id="IPR036390">
    <property type="entry name" value="WH_DNA-bd_sf"/>
</dbReference>
<evidence type="ECO:0000256" key="4">
    <source>
        <dbReference type="ARBA" id="ARBA00023163"/>
    </source>
</evidence>
<dbReference type="AlphaFoldDB" id="A0A9D9NAG0"/>
<reference evidence="5" key="2">
    <citation type="journal article" date="2021" name="PeerJ">
        <title>Extensive microbial diversity within the chicken gut microbiome revealed by metagenomics and culture.</title>
        <authorList>
            <person name="Gilroy R."/>
            <person name="Ravi A."/>
            <person name="Getino M."/>
            <person name="Pursley I."/>
            <person name="Horton D.L."/>
            <person name="Alikhan N.F."/>
            <person name="Baker D."/>
            <person name="Gharbi K."/>
            <person name="Hall N."/>
            <person name="Watson M."/>
            <person name="Adriaenssens E.M."/>
            <person name="Foster-Nyarko E."/>
            <person name="Jarju S."/>
            <person name="Secka A."/>
            <person name="Antonio M."/>
            <person name="Oren A."/>
            <person name="Chaudhuri R.R."/>
            <person name="La Ragione R."/>
            <person name="Hildebrand F."/>
            <person name="Pallen M.J."/>
        </authorList>
    </citation>
    <scope>NUCLEOTIDE SEQUENCE</scope>
    <source>
        <strain evidence="5">10037</strain>
    </source>
</reference>
<dbReference type="Pfam" id="PF03965">
    <property type="entry name" value="Penicillinase_R"/>
    <property type="match status" value="1"/>
</dbReference>
<keyword evidence="2" id="KW-0805">Transcription regulation</keyword>
<protein>
    <submittedName>
        <fullName evidence="5">BlaI/MecI/CopY family transcriptional regulator</fullName>
    </submittedName>
</protein>